<dbReference type="InterPro" id="IPR051167">
    <property type="entry name" value="Prolyl_oligopep/macrocyclase"/>
</dbReference>
<sequence length="692" mass="74584">MASAGSGTQCSHGRPTAPPTAGTQHGTSAPDPYRWLEEPDSVATREWLRQRHSEFAAAASDWPLRTALAAEIRDLVDTELWSAPEHRAGWLFATRREAGANHPRLLAIAEGRERTLFDPEVLDPSGRTTLDGWSPGPGGELVAVQSSTGGTERGELRVLSTRSGLPVEPPVRGLRYSHIAWLSDTEAPAFYYVRRDSGSGERGIWLHRVCSDEPDVLVRSCAEPGSVPGVRLLGQRWLLATESHGTGHRTDLWLADIGASGGNAAEPRWTTVHEGRDIVSDAELGTDDRLYFRTTFGAERRRICVASPHSPDTAHWREVVPESPDATLEEFTVLGAGKDTELLVTRTRLGVSDLTVHDPRDGRTRRRVTLPGAGMANGLTSAPQGRAYIHYADVTRQQTVLALGAGGYEPHPWPDSSRVPHGEPFEHRVFWCRSADGTRVPVSVFTLSSRGDPRSGRPTVLHAYGGFGRPRQFGFSATVLAWLRAGGSYAVAHVRGGGEGGRGWHVAGARRNKPRSVQDLVAAADALVAGGYCAREQLCLSGGSAGGLLVLTAATSRPDVCSAVIALAPLADMLRFERLGLGRMWTREFGTVADPQDLTALLSYSPYHRALAAGERRYPAVLINGFHGDTRTDAAHARKMCAALQRVGYGGPILLRYEHGVGHGQRSVARAVELAADAHAFAAARTGLSPDR</sequence>
<protein>
    <recommendedName>
        <fullName evidence="3">prolyl oligopeptidase</fullName>
        <ecNumber evidence="3">3.4.21.26</ecNumber>
    </recommendedName>
</protein>
<evidence type="ECO:0000313" key="11">
    <source>
        <dbReference type="Proteomes" id="UP000317422"/>
    </source>
</evidence>
<dbReference type="GO" id="GO:0006508">
    <property type="term" value="P:proteolysis"/>
    <property type="evidence" value="ECO:0007669"/>
    <property type="project" value="UniProtKB-KW"/>
</dbReference>
<dbReference type="PROSITE" id="PS00708">
    <property type="entry name" value="PRO_ENDOPEP_SER"/>
    <property type="match status" value="1"/>
</dbReference>
<dbReference type="RefSeq" id="WP_141923445.1">
    <property type="nucleotide sequence ID" value="NZ_VFQC01000001.1"/>
</dbReference>
<dbReference type="Pfam" id="PF00326">
    <property type="entry name" value="Peptidase_S9"/>
    <property type="match status" value="1"/>
</dbReference>
<keyword evidence="11" id="KW-1185">Reference proteome</keyword>
<dbReference type="OrthoDB" id="9801421at2"/>
<gene>
    <name evidence="10" type="ORF">FHX37_1778</name>
</gene>
<feature type="region of interest" description="Disordered" evidence="7">
    <location>
        <begin position="1"/>
        <end position="35"/>
    </location>
</feature>
<comment type="catalytic activity">
    <reaction evidence="1">
        <text>Hydrolysis of Pro-|-Xaa &gt;&gt; Ala-|-Xaa in oligopeptides.</text>
        <dbReference type="EC" id="3.4.21.26"/>
    </reaction>
</comment>
<evidence type="ECO:0000256" key="3">
    <source>
        <dbReference type="ARBA" id="ARBA00011897"/>
    </source>
</evidence>
<dbReference type="GO" id="GO:0004252">
    <property type="term" value="F:serine-type endopeptidase activity"/>
    <property type="evidence" value="ECO:0007669"/>
    <property type="project" value="UniProtKB-EC"/>
</dbReference>
<comment type="similarity">
    <text evidence="2">Belongs to the peptidase S9A family.</text>
</comment>
<dbReference type="Proteomes" id="UP000317422">
    <property type="component" value="Unassembled WGS sequence"/>
</dbReference>
<evidence type="ECO:0000256" key="7">
    <source>
        <dbReference type="SAM" id="MobiDB-lite"/>
    </source>
</evidence>
<dbReference type="InterPro" id="IPR002470">
    <property type="entry name" value="Peptidase_S9A"/>
</dbReference>
<dbReference type="Pfam" id="PF02897">
    <property type="entry name" value="Peptidase_S9_N"/>
    <property type="match status" value="1"/>
</dbReference>
<keyword evidence="4" id="KW-0645">Protease</keyword>
<dbReference type="AlphaFoldDB" id="A0A543NJ39"/>
<keyword evidence="6" id="KW-0720">Serine protease</keyword>
<dbReference type="SUPFAM" id="SSF53474">
    <property type="entry name" value="alpha/beta-Hydrolases"/>
    <property type="match status" value="1"/>
</dbReference>
<keyword evidence="5" id="KW-0378">Hydrolase</keyword>
<dbReference type="InterPro" id="IPR002471">
    <property type="entry name" value="Pept_S9_AS"/>
</dbReference>
<evidence type="ECO:0000256" key="5">
    <source>
        <dbReference type="ARBA" id="ARBA00022801"/>
    </source>
</evidence>
<evidence type="ECO:0000256" key="4">
    <source>
        <dbReference type="ARBA" id="ARBA00022670"/>
    </source>
</evidence>
<dbReference type="PANTHER" id="PTHR42881">
    <property type="entry name" value="PROLYL ENDOPEPTIDASE"/>
    <property type="match status" value="1"/>
</dbReference>
<evidence type="ECO:0000256" key="1">
    <source>
        <dbReference type="ARBA" id="ARBA00001070"/>
    </source>
</evidence>
<dbReference type="Gene3D" id="3.40.50.1820">
    <property type="entry name" value="alpha/beta hydrolase"/>
    <property type="match status" value="1"/>
</dbReference>
<evidence type="ECO:0000256" key="6">
    <source>
        <dbReference type="ARBA" id="ARBA00022825"/>
    </source>
</evidence>
<feature type="compositionally biased region" description="Polar residues" evidence="7">
    <location>
        <begin position="1"/>
        <end position="11"/>
    </location>
</feature>
<feature type="domain" description="Peptidase S9A N-terminal" evidence="9">
    <location>
        <begin position="22"/>
        <end position="385"/>
    </location>
</feature>
<dbReference type="Gene3D" id="2.130.10.120">
    <property type="entry name" value="Prolyl oligopeptidase, N-terminal domain"/>
    <property type="match status" value="1"/>
</dbReference>
<organism evidence="10 11">
    <name type="scientific">Haloactinospora alba</name>
    <dbReference type="NCBI Taxonomy" id="405555"/>
    <lineage>
        <taxon>Bacteria</taxon>
        <taxon>Bacillati</taxon>
        <taxon>Actinomycetota</taxon>
        <taxon>Actinomycetes</taxon>
        <taxon>Streptosporangiales</taxon>
        <taxon>Nocardiopsidaceae</taxon>
        <taxon>Haloactinospora</taxon>
    </lineage>
</organism>
<dbReference type="PANTHER" id="PTHR42881:SF2">
    <property type="entry name" value="PROLYL ENDOPEPTIDASE"/>
    <property type="match status" value="1"/>
</dbReference>
<accession>A0A543NJ39</accession>
<name>A0A543NJ39_9ACTN</name>
<dbReference type="GO" id="GO:0005829">
    <property type="term" value="C:cytosol"/>
    <property type="evidence" value="ECO:0007669"/>
    <property type="project" value="TreeGrafter"/>
</dbReference>
<evidence type="ECO:0000259" key="8">
    <source>
        <dbReference type="Pfam" id="PF00326"/>
    </source>
</evidence>
<feature type="domain" description="Peptidase S9 prolyl oligopeptidase catalytic" evidence="8">
    <location>
        <begin position="475"/>
        <end position="685"/>
    </location>
</feature>
<dbReference type="PRINTS" id="PR00862">
    <property type="entry name" value="PROLIGOPTASE"/>
</dbReference>
<reference evidence="10 11" key="1">
    <citation type="submission" date="2019-06" db="EMBL/GenBank/DDBJ databases">
        <title>Sequencing the genomes of 1000 actinobacteria strains.</title>
        <authorList>
            <person name="Klenk H.-P."/>
        </authorList>
    </citation>
    <scope>NUCLEOTIDE SEQUENCE [LARGE SCALE GENOMIC DNA]</scope>
    <source>
        <strain evidence="10 11">DSM 45015</strain>
    </source>
</reference>
<evidence type="ECO:0000259" key="9">
    <source>
        <dbReference type="Pfam" id="PF02897"/>
    </source>
</evidence>
<evidence type="ECO:0000256" key="2">
    <source>
        <dbReference type="ARBA" id="ARBA00005228"/>
    </source>
</evidence>
<dbReference type="GO" id="GO:0070012">
    <property type="term" value="F:oligopeptidase activity"/>
    <property type="evidence" value="ECO:0007669"/>
    <property type="project" value="TreeGrafter"/>
</dbReference>
<dbReference type="InterPro" id="IPR023302">
    <property type="entry name" value="Pept_S9A_N"/>
</dbReference>
<dbReference type="InterPro" id="IPR001375">
    <property type="entry name" value="Peptidase_S9_cat"/>
</dbReference>
<comment type="caution">
    <text evidence="10">The sequence shown here is derived from an EMBL/GenBank/DDBJ whole genome shotgun (WGS) entry which is preliminary data.</text>
</comment>
<dbReference type="InterPro" id="IPR029058">
    <property type="entry name" value="AB_hydrolase_fold"/>
</dbReference>
<dbReference type="SUPFAM" id="SSF50993">
    <property type="entry name" value="Peptidase/esterase 'gauge' domain"/>
    <property type="match status" value="1"/>
</dbReference>
<dbReference type="EMBL" id="VFQC01000001">
    <property type="protein sequence ID" value="TQN31857.1"/>
    <property type="molecule type" value="Genomic_DNA"/>
</dbReference>
<dbReference type="EC" id="3.4.21.26" evidence="3"/>
<proteinExistence type="inferred from homology"/>
<evidence type="ECO:0000313" key="10">
    <source>
        <dbReference type="EMBL" id="TQN31857.1"/>
    </source>
</evidence>